<reference evidence="3" key="2">
    <citation type="submission" date="2020-05" db="UniProtKB">
        <authorList>
            <consortium name="EnsemblMetazoa"/>
        </authorList>
    </citation>
    <scope>IDENTIFICATION</scope>
</reference>
<evidence type="ECO:0000313" key="4">
    <source>
        <dbReference type="Proteomes" id="UP000030765"/>
    </source>
</evidence>
<evidence type="ECO:0000256" key="1">
    <source>
        <dbReference type="SAM" id="MobiDB-lite"/>
    </source>
</evidence>
<sequence length="300" mass="33367">MQTSKRRPVNSHNFTSNDVSQRKAAARRFSEEKLRQIIKNVRRAADNFIVPRNGDGESDGRKFSCQKARPPEVGGGCEPTATAEWTVSCRRPTEHEIDKLMQGLTSAKSCDEPDRQSFLAIVDEQQVELELKEEAAPATEAASEALSDGEIESEESEISTASSNASLDEIAELPADVEDNLTYSTTSDESRPSSSYKDIEAELESSFFSEPPAEEMERMTFAMRPIEPDSDGAESYCETLSVDRPIIQVRIRSLPASFGIRLARIYVPPSDVPNEQLIDFAQIERNTKLLHARHNMLLPG</sequence>
<feature type="compositionally biased region" description="Acidic residues" evidence="1">
    <location>
        <begin position="147"/>
        <end position="157"/>
    </location>
</feature>
<proteinExistence type="predicted"/>
<feature type="compositionally biased region" description="Low complexity" evidence="1">
    <location>
        <begin position="184"/>
        <end position="195"/>
    </location>
</feature>
<dbReference type="VEuPathDB" id="VectorBase:ASIC015586"/>
<reference evidence="2 4" key="1">
    <citation type="journal article" date="2014" name="BMC Genomics">
        <title>Genome sequence of Anopheles sinensis provides insight into genetics basis of mosquito competence for malaria parasites.</title>
        <authorList>
            <person name="Zhou D."/>
            <person name="Zhang D."/>
            <person name="Ding G."/>
            <person name="Shi L."/>
            <person name="Hou Q."/>
            <person name="Ye Y."/>
            <person name="Xu Y."/>
            <person name="Zhou H."/>
            <person name="Xiong C."/>
            <person name="Li S."/>
            <person name="Yu J."/>
            <person name="Hong S."/>
            <person name="Yu X."/>
            <person name="Zou P."/>
            <person name="Chen C."/>
            <person name="Chang X."/>
            <person name="Wang W."/>
            <person name="Lv Y."/>
            <person name="Sun Y."/>
            <person name="Ma L."/>
            <person name="Shen B."/>
            <person name="Zhu C."/>
        </authorList>
    </citation>
    <scope>NUCLEOTIDE SEQUENCE [LARGE SCALE GENOMIC DNA]</scope>
</reference>
<feature type="compositionally biased region" description="Low complexity" evidence="1">
    <location>
        <begin position="136"/>
        <end position="146"/>
    </location>
</feature>
<dbReference type="EnsemblMetazoa" id="ASIC015586-RA">
    <property type="protein sequence ID" value="ASIC015586-PA"/>
    <property type="gene ID" value="ASIC015586"/>
</dbReference>
<feature type="compositionally biased region" description="Acidic residues" evidence="1">
    <location>
        <begin position="169"/>
        <end position="179"/>
    </location>
</feature>
<dbReference type="Proteomes" id="UP000030765">
    <property type="component" value="Unassembled WGS sequence"/>
</dbReference>
<evidence type="ECO:0000313" key="2">
    <source>
        <dbReference type="EMBL" id="KFB47614.1"/>
    </source>
</evidence>
<dbReference type="AlphaFoldDB" id="A0A084WBM0"/>
<dbReference type="VEuPathDB" id="VectorBase:ASIS005764"/>
<feature type="region of interest" description="Disordered" evidence="1">
    <location>
        <begin position="1"/>
        <end position="28"/>
    </location>
</feature>
<dbReference type="OrthoDB" id="7741230at2759"/>
<dbReference type="EMBL" id="ATLV01022371">
    <property type="status" value="NOT_ANNOTATED_CDS"/>
    <property type="molecule type" value="Genomic_DNA"/>
</dbReference>
<name>A0A084WBM0_ANOSI</name>
<organism evidence="2">
    <name type="scientific">Anopheles sinensis</name>
    <name type="common">Mosquito</name>
    <dbReference type="NCBI Taxonomy" id="74873"/>
    <lineage>
        <taxon>Eukaryota</taxon>
        <taxon>Metazoa</taxon>
        <taxon>Ecdysozoa</taxon>
        <taxon>Arthropoda</taxon>
        <taxon>Hexapoda</taxon>
        <taxon>Insecta</taxon>
        <taxon>Pterygota</taxon>
        <taxon>Neoptera</taxon>
        <taxon>Endopterygota</taxon>
        <taxon>Diptera</taxon>
        <taxon>Nematocera</taxon>
        <taxon>Culicoidea</taxon>
        <taxon>Culicidae</taxon>
        <taxon>Anophelinae</taxon>
        <taxon>Anopheles</taxon>
    </lineage>
</organism>
<dbReference type="EMBL" id="KE525331">
    <property type="protein sequence ID" value="KFB47614.1"/>
    <property type="molecule type" value="Genomic_DNA"/>
</dbReference>
<protein>
    <submittedName>
        <fullName evidence="2 3">Uncharacterized protein</fullName>
    </submittedName>
</protein>
<feature type="compositionally biased region" description="Polar residues" evidence="1">
    <location>
        <begin position="10"/>
        <end position="19"/>
    </location>
</feature>
<evidence type="ECO:0000313" key="3">
    <source>
        <dbReference type="EnsemblMetazoa" id="ASIC015586-PA"/>
    </source>
</evidence>
<keyword evidence="4" id="KW-1185">Reference proteome</keyword>
<feature type="region of interest" description="Disordered" evidence="1">
    <location>
        <begin position="132"/>
        <end position="198"/>
    </location>
</feature>
<gene>
    <name evidence="2" type="ORF">ZHAS_00015586</name>
</gene>
<accession>A0A084WBM0</accession>